<feature type="domain" description="Polymerase/histidinol phosphatase N-terminal" evidence="2">
    <location>
        <begin position="39"/>
        <end position="105"/>
    </location>
</feature>
<organism evidence="3 4">
    <name type="scientific">Luteitalea pratensis</name>
    <dbReference type="NCBI Taxonomy" id="1855912"/>
    <lineage>
        <taxon>Bacteria</taxon>
        <taxon>Pseudomonadati</taxon>
        <taxon>Acidobacteriota</taxon>
        <taxon>Vicinamibacteria</taxon>
        <taxon>Vicinamibacterales</taxon>
        <taxon>Vicinamibacteraceae</taxon>
        <taxon>Luteitalea</taxon>
    </lineage>
</organism>
<dbReference type="SMART" id="SM00481">
    <property type="entry name" value="POLIIIAc"/>
    <property type="match status" value="1"/>
</dbReference>
<dbReference type="STRING" id="1855912.LuPra_04848"/>
<accession>A0A143PS81</accession>
<dbReference type="PANTHER" id="PTHR42924:SF11">
    <property type="entry name" value="POLYMERASE_HISTIDINOL PHOSPHATASE N-TERMINAL DOMAIN-CONTAINING PROTEIN"/>
    <property type="match status" value="1"/>
</dbReference>
<name>A0A143PS81_LUTPR</name>
<dbReference type="RefSeq" id="WP_110173135.1">
    <property type="nucleotide sequence ID" value="NZ_CP015136.1"/>
</dbReference>
<dbReference type="Proteomes" id="UP000076079">
    <property type="component" value="Chromosome"/>
</dbReference>
<evidence type="ECO:0000259" key="2">
    <source>
        <dbReference type="SMART" id="SM00481"/>
    </source>
</evidence>
<reference evidence="4" key="2">
    <citation type="submission" date="2016-04" db="EMBL/GenBank/DDBJ databases">
        <title>First Complete Genome Sequence of a Subdivision 6 Acidobacterium.</title>
        <authorList>
            <person name="Huang S."/>
            <person name="Vieira S."/>
            <person name="Bunk B."/>
            <person name="Riedel T."/>
            <person name="Sproeer C."/>
            <person name="Overmann J."/>
        </authorList>
    </citation>
    <scope>NUCLEOTIDE SEQUENCE [LARGE SCALE GENOMIC DNA]</scope>
    <source>
        <strain evidence="4">DSM 100886 HEG_-6_39</strain>
    </source>
</reference>
<dbReference type="GO" id="GO:0035312">
    <property type="term" value="F:5'-3' DNA exonuclease activity"/>
    <property type="evidence" value="ECO:0007669"/>
    <property type="project" value="TreeGrafter"/>
</dbReference>
<evidence type="ECO:0000256" key="1">
    <source>
        <dbReference type="SAM" id="SignalP"/>
    </source>
</evidence>
<dbReference type="InterPro" id="IPR016195">
    <property type="entry name" value="Pol/histidinol_Pase-like"/>
</dbReference>
<evidence type="ECO:0000313" key="4">
    <source>
        <dbReference type="Proteomes" id="UP000076079"/>
    </source>
</evidence>
<protein>
    <recommendedName>
        <fullName evidence="2">Polymerase/histidinol phosphatase N-terminal domain-containing protein</fullName>
    </recommendedName>
</protein>
<dbReference type="AlphaFoldDB" id="A0A143PS81"/>
<dbReference type="GO" id="GO:0004534">
    <property type="term" value="F:5'-3' RNA exonuclease activity"/>
    <property type="evidence" value="ECO:0007669"/>
    <property type="project" value="TreeGrafter"/>
</dbReference>
<keyword evidence="1" id="KW-0732">Signal</keyword>
<evidence type="ECO:0000313" key="3">
    <source>
        <dbReference type="EMBL" id="AMY11597.1"/>
    </source>
</evidence>
<dbReference type="Gene3D" id="3.20.20.140">
    <property type="entry name" value="Metal-dependent hydrolases"/>
    <property type="match status" value="1"/>
</dbReference>
<dbReference type="SUPFAM" id="SSF89550">
    <property type="entry name" value="PHP domain-like"/>
    <property type="match status" value="1"/>
</dbReference>
<proteinExistence type="predicted"/>
<dbReference type="KEGG" id="abac:LuPra_04848"/>
<dbReference type="InterPro" id="IPR003141">
    <property type="entry name" value="Pol/His_phosphatase_N"/>
</dbReference>
<feature type="signal peptide" evidence="1">
    <location>
        <begin position="1"/>
        <end position="21"/>
    </location>
</feature>
<dbReference type="NCBIfam" id="NF038032">
    <property type="entry name" value="CehA_McbA_metalo"/>
    <property type="match status" value="1"/>
</dbReference>
<dbReference type="InterPro" id="IPR052018">
    <property type="entry name" value="PHP_domain"/>
</dbReference>
<feature type="chain" id="PRO_5007511882" description="Polymerase/histidinol phosphatase N-terminal domain-containing protein" evidence="1">
    <location>
        <begin position="22"/>
        <end position="336"/>
    </location>
</feature>
<keyword evidence="4" id="KW-1185">Reference proteome</keyword>
<dbReference type="EMBL" id="CP015136">
    <property type="protein sequence ID" value="AMY11597.1"/>
    <property type="molecule type" value="Genomic_DNA"/>
</dbReference>
<gene>
    <name evidence="3" type="ORF">LuPra_04848</name>
</gene>
<dbReference type="PANTHER" id="PTHR42924">
    <property type="entry name" value="EXONUCLEASE"/>
    <property type="match status" value="1"/>
</dbReference>
<sequence length="336" mass="36824" precursor="true">MSRRFLLLFSLLCAGLYAVVAGQPAPSAPAAGSLRWFKGNTHTHTLNSDGDSTPDEVVRWYRENRYNFVVLTDHNFLTDVTALNAVHGADEKFLVIKGEEVSSRFDSKPLHINGLDVSRRIEPLSGSSVADALQKNVDAIRAADGVPHINHPNFGWAITADELATVRNNRLFEIYNGHPRVNNLGGNGHPGLEEIWDTLLSRGVELYGIAVDDAHHFKRLGDLSSSRPGMGWVVVRAPRLEARAILAAMERGDFYASTGVELSDYRVADGTMTVSIDPVPTSGYRIRFIGKGGTVLEDVQGPTATYRIKGTEGYVRAKVIESNGKQAWMQPVMVGR</sequence>
<dbReference type="OrthoDB" id="9804333at2"/>
<reference evidence="3 4" key="1">
    <citation type="journal article" date="2016" name="Genome Announc.">
        <title>First Complete Genome Sequence of a Subdivision 6 Acidobacterium Strain.</title>
        <authorList>
            <person name="Huang S."/>
            <person name="Vieira S."/>
            <person name="Bunk B."/>
            <person name="Riedel T."/>
            <person name="Sproer C."/>
            <person name="Overmann J."/>
        </authorList>
    </citation>
    <scope>NUCLEOTIDE SEQUENCE [LARGE SCALE GENOMIC DNA]</scope>
    <source>
        <strain evidence="4">DSM 100886 HEG_-6_39</strain>
    </source>
</reference>
<dbReference type="PATRIC" id="fig|1813736.3.peg.5106"/>